<dbReference type="InterPro" id="IPR029044">
    <property type="entry name" value="Nucleotide-diphossugar_trans"/>
</dbReference>
<dbReference type="CDD" id="cd00761">
    <property type="entry name" value="Glyco_tranf_GTA_type"/>
    <property type="match status" value="1"/>
</dbReference>
<organism evidence="2 3">
    <name type="scientific">Bizionia echini</name>
    <dbReference type="NCBI Taxonomy" id="649333"/>
    <lineage>
        <taxon>Bacteria</taxon>
        <taxon>Pseudomonadati</taxon>
        <taxon>Bacteroidota</taxon>
        <taxon>Flavobacteriia</taxon>
        <taxon>Flavobacteriales</taxon>
        <taxon>Flavobacteriaceae</taxon>
        <taxon>Bizionia</taxon>
    </lineage>
</organism>
<dbReference type="Pfam" id="PF00535">
    <property type="entry name" value="Glycos_transf_2"/>
    <property type="match status" value="1"/>
</dbReference>
<proteinExistence type="predicted"/>
<accession>A0A1I5AZA8</accession>
<name>A0A1I5AZA8_9FLAO</name>
<reference evidence="3" key="1">
    <citation type="submission" date="2016-10" db="EMBL/GenBank/DDBJ databases">
        <authorList>
            <person name="Varghese N."/>
            <person name="Submissions S."/>
        </authorList>
    </citation>
    <scope>NUCLEOTIDE SEQUENCE [LARGE SCALE GENOMIC DNA]</scope>
    <source>
        <strain evidence="3">DSM 23925</strain>
    </source>
</reference>
<dbReference type="InterPro" id="IPR050834">
    <property type="entry name" value="Glycosyltransf_2"/>
</dbReference>
<dbReference type="Gene3D" id="3.90.550.10">
    <property type="entry name" value="Spore Coat Polysaccharide Biosynthesis Protein SpsA, Chain A"/>
    <property type="match status" value="1"/>
</dbReference>
<dbReference type="Proteomes" id="UP000198705">
    <property type="component" value="Unassembled WGS sequence"/>
</dbReference>
<sequence>MNLQALLPSYSKQPNADYMYRFTIFTPVYNRANTLERVFKSLEAQTFKDFELVIINDGSTDNSHNTIETLIKTATFPINYINNAKNKHKMACFFQAIHVAKGEFLLPFDSDDACVPEALEYFNKEYTQIPEHLKPSISGVTCLCEDQNGNLVGKPFEKQPYYSNTFLSQREHLEATEKWGFTKTNVLKGIQINEAIFAKGYIPEGVIWEFIAKQGFQTKYVNHILRVYYLDTENAISIQNHKKDAFGMAIYSLCILNWFYSDYFMKYPTLFIKRILTLLRAAVFLDFRLNSYIKAINPKLLKTLFFLGWPFKKLLKNT</sequence>
<dbReference type="PANTHER" id="PTHR43685">
    <property type="entry name" value="GLYCOSYLTRANSFERASE"/>
    <property type="match status" value="1"/>
</dbReference>
<evidence type="ECO:0000313" key="3">
    <source>
        <dbReference type="Proteomes" id="UP000198705"/>
    </source>
</evidence>
<feature type="domain" description="Glycosyltransferase 2-like" evidence="1">
    <location>
        <begin position="23"/>
        <end position="124"/>
    </location>
</feature>
<protein>
    <submittedName>
        <fullName evidence="2">Glycosyltransferase involved in cell wall bisynthesis</fullName>
    </submittedName>
</protein>
<dbReference type="AlphaFoldDB" id="A0A1I5AZA8"/>
<evidence type="ECO:0000259" key="1">
    <source>
        <dbReference type="Pfam" id="PF00535"/>
    </source>
</evidence>
<dbReference type="InterPro" id="IPR001173">
    <property type="entry name" value="Glyco_trans_2-like"/>
</dbReference>
<dbReference type="OrthoDB" id="9810303at2"/>
<keyword evidence="2" id="KW-0808">Transferase</keyword>
<keyword evidence="3" id="KW-1185">Reference proteome</keyword>
<dbReference type="GO" id="GO:0016740">
    <property type="term" value="F:transferase activity"/>
    <property type="evidence" value="ECO:0007669"/>
    <property type="project" value="UniProtKB-KW"/>
</dbReference>
<dbReference type="EMBL" id="FOVN01000002">
    <property type="protein sequence ID" value="SFN67701.1"/>
    <property type="molecule type" value="Genomic_DNA"/>
</dbReference>
<dbReference type="SUPFAM" id="SSF53448">
    <property type="entry name" value="Nucleotide-diphospho-sugar transferases"/>
    <property type="match status" value="1"/>
</dbReference>
<dbReference type="STRING" id="649333.SAMN04487989_102379"/>
<dbReference type="RefSeq" id="WP_092207273.1">
    <property type="nucleotide sequence ID" value="NZ_FOVN01000002.1"/>
</dbReference>
<gene>
    <name evidence="2" type="ORF">SAMN04487989_102379</name>
</gene>
<dbReference type="PANTHER" id="PTHR43685:SF11">
    <property type="entry name" value="GLYCOSYLTRANSFERASE TAGX-RELATED"/>
    <property type="match status" value="1"/>
</dbReference>
<evidence type="ECO:0000313" key="2">
    <source>
        <dbReference type="EMBL" id="SFN67701.1"/>
    </source>
</evidence>